<dbReference type="GO" id="GO:0060395">
    <property type="term" value="P:SMAD protein signal transduction"/>
    <property type="evidence" value="ECO:0007669"/>
    <property type="project" value="TreeGrafter"/>
</dbReference>
<dbReference type="GO" id="GO:0071144">
    <property type="term" value="C:heteromeric SMAD protein complex"/>
    <property type="evidence" value="ECO:0007669"/>
    <property type="project" value="TreeGrafter"/>
</dbReference>
<protein>
    <submittedName>
        <fullName evidence="5">SMAD4 protein</fullName>
    </submittedName>
</protein>
<dbReference type="InterPro" id="IPR013790">
    <property type="entry name" value="Dwarfin"/>
</dbReference>
<keyword evidence="2" id="KW-0804">Transcription</keyword>
<feature type="non-terminal residue" evidence="5">
    <location>
        <position position="1"/>
    </location>
</feature>
<reference evidence="5" key="1">
    <citation type="submission" date="2020-02" db="EMBL/GenBank/DDBJ databases">
        <title>Bird 10,000 Genomes (B10K) Project - Family phase.</title>
        <authorList>
            <person name="Zhang G."/>
        </authorList>
    </citation>
    <scope>NUCLEOTIDE SEQUENCE</scope>
    <source>
        <strain evidence="5">B10K-DU-002-28</strain>
        <tissue evidence="5">Muscle</tissue>
    </source>
</reference>
<dbReference type="PANTHER" id="PTHR13703:SF68">
    <property type="entry name" value="MOTHERS AGAINST DECAPENTAPLEGIC HOMOLOG"/>
    <property type="match status" value="1"/>
</dbReference>
<evidence type="ECO:0000256" key="2">
    <source>
        <dbReference type="ARBA" id="ARBA00023163"/>
    </source>
</evidence>
<dbReference type="PROSITE" id="PS51076">
    <property type="entry name" value="MH2"/>
    <property type="match status" value="1"/>
</dbReference>
<name>A0A852GSH4_9CHAR</name>
<proteinExistence type="predicted"/>
<keyword evidence="1" id="KW-0805">Transcription regulation</keyword>
<feature type="compositionally biased region" description="Low complexity" evidence="3">
    <location>
        <begin position="64"/>
        <end position="89"/>
    </location>
</feature>
<dbReference type="PANTHER" id="PTHR13703">
    <property type="entry name" value="SMAD"/>
    <property type="match status" value="1"/>
</dbReference>
<feature type="region of interest" description="Disordered" evidence="3">
    <location>
        <begin position="59"/>
        <end position="89"/>
    </location>
</feature>
<feature type="non-terminal residue" evidence="5">
    <location>
        <position position="89"/>
    </location>
</feature>
<organism evidence="5 6">
    <name type="scientific">Larus smithsonianus</name>
    <name type="common">American herring gull</name>
    <dbReference type="NCBI Taxonomy" id="243888"/>
    <lineage>
        <taxon>Eukaryota</taxon>
        <taxon>Metazoa</taxon>
        <taxon>Chordata</taxon>
        <taxon>Craniata</taxon>
        <taxon>Vertebrata</taxon>
        <taxon>Euteleostomi</taxon>
        <taxon>Archelosauria</taxon>
        <taxon>Archosauria</taxon>
        <taxon>Dinosauria</taxon>
        <taxon>Saurischia</taxon>
        <taxon>Theropoda</taxon>
        <taxon>Coelurosauria</taxon>
        <taxon>Aves</taxon>
        <taxon>Neognathae</taxon>
        <taxon>Neoaves</taxon>
        <taxon>Charadriiformes</taxon>
        <taxon>Laridae</taxon>
        <taxon>Larus</taxon>
    </lineage>
</organism>
<dbReference type="GO" id="GO:0000978">
    <property type="term" value="F:RNA polymerase II cis-regulatory region sequence-specific DNA binding"/>
    <property type="evidence" value="ECO:0007669"/>
    <property type="project" value="TreeGrafter"/>
</dbReference>
<sequence length="89" mass="9583">PGPEFWCSIAYFEMDVQVGETFKVASGCPLVVVDGYVDPSGGARFCLGQLSNLHRTHASERARATTWTGRRAGPPATPSTRSTPARTSR</sequence>
<dbReference type="Proteomes" id="UP000620207">
    <property type="component" value="Unassembled WGS sequence"/>
</dbReference>
<keyword evidence="6" id="KW-1185">Reference proteome</keyword>
<gene>
    <name evidence="5" type="primary">Smad4_1</name>
    <name evidence="5" type="ORF">LARSMI_R15422</name>
</gene>
<dbReference type="Gene3D" id="2.60.200.10">
    <property type="match status" value="1"/>
</dbReference>
<evidence type="ECO:0000259" key="4">
    <source>
        <dbReference type="PROSITE" id="PS51076"/>
    </source>
</evidence>
<dbReference type="SMART" id="SM00524">
    <property type="entry name" value="DWB"/>
    <property type="match status" value="1"/>
</dbReference>
<dbReference type="InterPro" id="IPR001132">
    <property type="entry name" value="SMAD_dom_Dwarfin-type"/>
</dbReference>
<feature type="domain" description="MH2" evidence="4">
    <location>
        <begin position="6"/>
        <end position="89"/>
    </location>
</feature>
<evidence type="ECO:0000313" key="6">
    <source>
        <dbReference type="Proteomes" id="UP000620207"/>
    </source>
</evidence>
<dbReference type="GO" id="GO:0009653">
    <property type="term" value="P:anatomical structure morphogenesis"/>
    <property type="evidence" value="ECO:0007669"/>
    <property type="project" value="TreeGrafter"/>
</dbReference>
<accession>A0A852GSH4</accession>
<dbReference type="AlphaFoldDB" id="A0A852GSH4"/>
<evidence type="ECO:0000256" key="3">
    <source>
        <dbReference type="SAM" id="MobiDB-lite"/>
    </source>
</evidence>
<dbReference type="GO" id="GO:0030509">
    <property type="term" value="P:BMP signaling pathway"/>
    <property type="evidence" value="ECO:0007669"/>
    <property type="project" value="TreeGrafter"/>
</dbReference>
<dbReference type="Pfam" id="PF03166">
    <property type="entry name" value="MH2"/>
    <property type="match status" value="1"/>
</dbReference>
<dbReference type="InterPro" id="IPR008984">
    <property type="entry name" value="SMAD_FHA_dom_sf"/>
</dbReference>
<dbReference type="GO" id="GO:0070411">
    <property type="term" value="F:I-SMAD binding"/>
    <property type="evidence" value="ECO:0007669"/>
    <property type="project" value="TreeGrafter"/>
</dbReference>
<dbReference type="GO" id="GO:0000981">
    <property type="term" value="F:DNA-binding transcription factor activity, RNA polymerase II-specific"/>
    <property type="evidence" value="ECO:0007669"/>
    <property type="project" value="TreeGrafter"/>
</dbReference>
<dbReference type="EMBL" id="WAAC01020310">
    <property type="protein sequence ID" value="NXX07586.1"/>
    <property type="molecule type" value="Genomic_DNA"/>
</dbReference>
<dbReference type="SUPFAM" id="SSF49879">
    <property type="entry name" value="SMAD/FHA domain"/>
    <property type="match status" value="1"/>
</dbReference>
<evidence type="ECO:0000256" key="1">
    <source>
        <dbReference type="ARBA" id="ARBA00023015"/>
    </source>
</evidence>
<dbReference type="InterPro" id="IPR017855">
    <property type="entry name" value="SMAD-like_dom_sf"/>
</dbReference>
<dbReference type="GO" id="GO:0030154">
    <property type="term" value="P:cell differentiation"/>
    <property type="evidence" value="ECO:0007669"/>
    <property type="project" value="TreeGrafter"/>
</dbReference>
<evidence type="ECO:0000313" key="5">
    <source>
        <dbReference type="EMBL" id="NXX07586.1"/>
    </source>
</evidence>
<comment type="caution">
    <text evidence="5">The sequence shown here is derived from an EMBL/GenBank/DDBJ whole genome shotgun (WGS) entry which is preliminary data.</text>
</comment>